<keyword evidence="3" id="KW-1185">Reference proteome</keyword>
<dbReference type="STRING" id="857342.A0A2T3B1H7"/>
<dbReference type="Pfam" id="PF01636">
    <property type="entry name" value="APH"/>
    <property type="match status" value="1"/>
</dbReference>
<dbReference type="GeneID" id="36574728"/>
<name>A0A2T3B1H7_AMORE</name>
<dbReference type="AlphaFoldDB" id="A0A2T3B1H7"/>
<sequence length="340" mass="38528">MAEGQALLDMSINDFFLRCGLTPQDQLDCYTFIERLYPGISWVAASYQGYCSMTIFVGDHVVIQFRPDNYRLNLQIAEAAREVYGAFAPDTKHIATIPKSGLLVYSMNRINGAPFKHFRESCTSKANSTEYRARLCVDFATFLSKGWHHSYSERIPLGIVGCSIIPRLKSLSTDLPMRFQAKARLILRELQQIEALPWVLSHGDIAAGNIIVDPSSGRLRGLVDWAEAERLPFGTCLYGLEEILGHMTTDGFQYHPHVSHLRDIFWAELRKWIPELHQTSVMKAVKLARDLGVLLWHGIAFDDGVIDRVVQEGRDVDEIRRLDAFLDLEEQESVEGVSKI</sequence>
<dbReference type="SUPFAM" id="SSF56112">
    <property type="entry name" value="Protein kinase-like (PK-like)"/>
    <property type="match status" value="1"/>
</dbReference>
<evidence type="ECO:0000259" key="1">
    <source>
        <dbReference type="Pfam" id="PF01636"/>
    </source>
</evidence>
<protein>
    <recommendedName>
        <fullName evidence="1">Aminoglycoside phosphotransferase domain-containing protein</fullName>
    </recommendedName>
</protein>
<dbReference type="InterPro" id="IPR002575">
    <property type="entry name" value="Aminoglycoside_PTrfase"/>
</dbReference>
<organism evidence="2 3">
    <name type="scientific">Amorphotheca resinae ATCC 22711</name>
    <dbReference type="NCBI Taxonomy" id="857342"/>
    <lineage>
        <taxon>Eukaryota</taxon>
        <taxon>Fungi</taxon>
        <taxon>Dikarya</taxon>
        <taxon>Ascomycota</taxon>
        <taxon>Pezizomycotina</taxon>
        <taxon>Leotiomycetes</taxon>
        <taxon>Helotiales</taxon>
        <taxon>Amorphothecaceae</taxon>
        <taxon>Amorphotheca</taxon>
    </lineage>
</organism>
<evidence type="ECO:0000313" key="2">
    <source>
        <dbReference type="EMBL" id="PSS18412.1"/>
    </source>
</evidence>
<dbReference type="EMBL" id="KZ679011">
    <property type="protein sequence ID" value="PSS18412.1"/>
    <property type="molecule type" value="Genomic_DNA"/>
</dbReference>
<evidence type="ECO:0000313" key="3">
    <source>
        <dbReference type="Proteomes" id="UP000241818"/>
    </source>
</evidence>
<gene>
    <name evidence="2" type="ORF">M430DRAFT_34963</name>
</gene>
<dbReference type="InterPro" id="IPR011009">
    <property type="entry name" value="Kinase-like_dom_sf"/>
</dbReference>
<reference evidence="2 3" key="1">
    <citation type="journal article" date="2018" name="New Phytol.">
        <title>Comparative genomics and transcriptomics depict ericoid mycorrhizal fungi as versatile saprotrophs and plant mutualists.</title>
        <authorList>
            <person name="Martino E."/>
            <person name="Morin E."/>
            <person name="Grelet G.A."/>
            <person name="Kuo A."/>
            <person name="Kohler A."/>
            <person name="Daghino S."/>
            <person name="Barry K.W."/>
            <person name="Cichocki N."/>
            <person name="Clum A."/>
            <person name="Dockter R.B."/>
            <person name="Hainaut M."/>
            <person name="Kuo R.C."/>
            <person name="LaButti K."/>
            <person name="Lindahl B.D."/>
            <person name="Lindquist E.A."/>
            <person name="Lipzen A."/>
            <person name="Khouja H.R."/>
            <person name="Magnuson J."/>
            <person name="Murat C."/>
            <person name="Ohm R.A."/>
            <person name="Singer S.W."/>
            <person name="Spatafora J.W."/>
            <person name="Wang M."/>
            <person name="Veneault-Fourrey C."/>
            <person name="Henrissat B."/>
            <person name="Grigoriev I.V."/>
            <person name="Martin F.M."/>
            <person name="Perotto S."/>
        </authorList>
    </citation>
    <scope>NUCLEOTIDE SEQUENCE [LARGE SCALE GENOMIC DNA]</scope>
    <source>
        <strain evidence="2 3">ATCC 22711</strain>
    </source>
</reference>
<dbReference type="InParanoid" id="A0A2T3B1H7"/>
<dbReference type="RefSeq" id="XP_024720764.1">
    <property type="nucleotide sequence ID" value="XM_024866647.1"/>
</dbReference>
<dbReference type="OrthoDB" id="5598852at2759"/>
<accession>A0A2T3B1H7</accession>
<proteinExistence type="predicted"/>
<dbReference type="Gene3D" id="3.90.1200.10">
    <property type="match status" value="1"/>
</dbReference>
<feature type="domain" description="Aminoglycoside phosphotransferase" evidence="1">
    <location>
        <begin position="180"/>
        <end position="228"/>
    </location>
</feature>
<dbReference type="Proteomes" id="UP000241818">
    <property type="component" value="Unassembled WGS sequence"/>
</dbReference>